<keyword evidence="1" id="KW-0175">Coiled coil</keyword>
<dbReference type="RefSeq" id="XP_020102690.1">
    <property type="nucleotide sequence ID" value="XM_020247101.1"/>
</dbReference>
<dbReference type="AlphaFoldDB" id="A0A6P5GBI4"/>
<dbReference type="Proteomes" id="UP000515123">
    <property type="component" value="Linkage group 14"/>
</dbReference>
<name>A0A6P5GBI4_ANACO</name>
<evidence type="ECO:0000313" key="3">
    <source>
        <dbReference type="Proteomes" id="UP000515123"/>
    </source>
</evidence>
<proteinExistence type="predicted"/>
<reference evidence="3" key="1">
    <citation type="journal article" date="2015" name="Nat. Genet.">
        <title>The pineapple genome and the evolution of CAM photosynthesis.</title>
        <authorList>
            <person name="Ming R."/>
            <person name="VanBuren R."/>
            <person name="Wai C.M."/>
            <person name="Tang H."/>
            <person name="Schatz M.C."/>
            <person name="Bowers J.E."/>
            <person name="Lyons E."/>
            <person name="Wang M.L."/>
            <person name="Chen J."/>
            <person name="Biggers E."/>
            <person name="Zhang J."/>
            <person name="Huang L."/>
            <person name="Zhang L."/>
            <person name="Miao W."/>
            <person name="Zhang J."/>
            <person name="Ye Z."/>
            <person name="Miao C."/>
            <person name="Lin Z."/>
            <person name="Wang H."/>
            <person name="Zhou H."/>
            <person name="Yim W.C."/>
            <person name="Priest H.D."/>
            <person name="Zheng C."/>
            <person name="Woodhouse M."/>
            <person name="Edger P.P."/>
            <person name="Guyot R."/>
            <person name="Guo H.B."/>
            <person name="Guo H."/>
            <person name="Zheng G."/>
            <person name="Singh R."/>
            <person name="Sharma A."/>
            <person name="Min X."/>
            <person name="Zheng Y."/>
            <person name="Lee H."/>
            <person name="Gurtowski J."/>
            <person name="Sedlazeck F.J."/>
            <person name="Harkess A."/>
            <person name="McKain M.R."/>
            <person name="Liao Z."/>
            <person name="Fang J."/>
            <person name="Liu J."/>
            <person name="Zhang X."/>
            <person name="Zhang Q."/>
            <person name="Hu W."/>
            <person name="Qin Y."/>
            <person name="Wang K."/>
            <person name="Chen L.Y."/>
            <person name="Shirley N."/>
            <person name="Lin Y.R."/>
            <person name="Liu L.Y."/>
            <person name="Hernandez A.G."/>
            <person name="Wright C.L."/>
            <person name="Bulone V."/>
            <person name="Tuskan G.A."/>
            <person name="Heath K."/>
            <person name="Zee F."/>
            <person name="Moore P.H."/>
            <person name="Sunkar R."/>
            <person name="Leebens-Mack J.H."/>
            <person name="Mockler T."/>
            <person name="Bennetzen J.L."/>
            <person name="Freeling M."/>
            <person name="Sankoff D."/>
            <person name="Paterson A.H."/>
            <person name="Zhu X."/>
            <person name="Yang X."/>
            <person name="Smith J.A."/>
            <person name="Cushman J.C."/>
            <person name="Paull R.E."/>
            <person name="Yu Q."/>
        </authorList>
    </citation>
    <scope>NUCLEOTIDE SEQUENCE [LARGE SCALE GENOMIC DNA]</scope>
    <source>
        <strain evidence="3">cv. F153</strain>
    </source>
</reference>
<keyword evidence="3" id="KW-1185">Reference proteome</keyword>
<dbReference type="Gramene" id="Aco027496.1.mrna1">
    <property type="protein sequence ID" value="Aco027496.1.mrna1"/>
    <property type="gene ID" value="Aco027496.1.path1"/>
</dbReference>
<evidence type="ECO:0000313" key="4">
    <source>
        <dbReference type="RefSeq" id="XP_020102690.1"/>
    </source>
</evidence>
<evidence type="ECO:0000259" key="2">
    <source>
        <dbReference type="Pfam" id="PF14432"/>
    </source>
</evidence>
<accession>A0A6P5GBI4</accession>
<dbReference type="InterPro" id="IPR032867">
    <property type="entry name" value="DYW_dom"/>
</dbReference>
<protein>
    <submittedName>
        <fullName evidence="4">Pentatricopeptide repeat-containing protein DWY1, chloroplastic-like</fullName>
    </submittedName>
</protein>
<dbReference type="GeneID" id="109720185"/>
<sequence>MNEFRNSEEQQVELKEKIAKLEELEIKAREKGYELNTELVLHNIEEEDMEDYFGCHSEKLALALELLSAPEGEVVIRIVKNLRVCGDCHFLMKFASELYGREIVLRDIKRFHHFKDGQCSCSDYW</sequence>
<feature type="coiled-coil region" evidence="1">
    <location>
        <begin position="4"/>
        <end position="31"/>
    </location>
</feature>
<organism evidence="3 4">
    <name type="scientific">Ananas comosus</name>
    <name type="common">Pineapple</name>
    <name type="synonym">Ananas ananas</name>
    <dbReference type="NCBI Taxonomy" id="4615"/>
    <lineage>
        <taxon>Eukaryota</taxon>
        <taxon>Viridiplantae</taxon>
        <taxon>Streptophyta</taxon>
        <taxon>Embryophyta</taxon>
        <taxon>Tracheophyta</taxon>
        <taxon>Spermatophyta</taxon>
        <taxon>Magnoliopsida</taxon>
        <taxon>Liliopsida</taxon>
        <taxon>Poales</taxon>
        <taxon>Bromeliaceae</taxon>
        <taxon>Bromelioideae</taxon>
        <taxon>Ananas</taxon>
    </lineage>
</organism>
<dbReference type="Pfam" id="PF14432">
    <property type="entry name" value="DYW_deaminase"/>
    <property type="match status" value="1"/>
</dbReference>
<gene>
    <name evidence="4" type="primary">LOC109720185</name>
</gene>
<dbReference type="GO" id="GO:0008270">
    <property type="term" value="F:zinc ion binding"/>
    <property type="evidence" value="ECO:0007669"/>
    <property type="project" value="InterPro"/>
</dbReference>
<dbReference type="OrthoDB" id="665793at2759"/>
<feature type="domain" description="DYW" evidence="2">
    <location>
        <begin position="32"/>
        <end position="125"/>
    </location>
</feature>
<reference evidence="4" key="2">
    <citation type="submission" date="2025-08" db="UniProtKB">
        <authorList>
            <consortium name="RefSeq"/>
        </authorList>
    </citation>
    <scope>IDENTIFICATION</scope>
    <source>
        <tissue evidence="4">Leaf</tissue>
    </source>
</reference>
<evidence type="ECO:0000256" key="1">
    <source>
        <dbReference type="SAM" id="Coils"/>
    </source>
</evidence>